<keyword evidence="1" id="KW-1133">Transmembrane helix</keyword>
<sequence length="205" mass="22490">MRKMLAFLFLSALAVLLSGCASTKTYTEDVSTLMVSSDSKTFAVLGPQYHYLFDMPPAMAQSLTSDFRMRLTAVILREFHVGADGFTWGYVRLQLTDDATDQDRAQAHALHFQTTKEGLVYYTHHLKGKRYLARPGTPSPAQVQQTGQGRQTTLDQAYRVPVLDSQSSADVMRLLSPVTFLAGTGFVVANPAVVLFALPVAGLKP</sequence>
<dbReference type="Proteomes" id="UP001234798">
    <property type="component" value="Chromosome"/>
</dbReference>
<reference evidence="3 4" key="1">
    <citation type="submission" date="2023-08" db="EMBL/GenBank/DDBJ databases">
        <title>Achromobacter seleniivolatilans sp. nov., isolated from seleniferous soil.</title>
        <authorList>
            <person name="Zhang S."/>
            <person name="Li K."/>
            <person name="Peng J."/>
            <person name="Zhao Q."/>
            <person name="Wang H."/>
            <person name="Guo Y."/>
        </authorList>
    </citation>
    <scope>NUCLEOTIDE SEQUENCE [LARGE SCALE GENOMIC DNA]</scope>
    <source>
        <strain evidence="3 4">R39</strain>
    </source>
</reference>
<gene>
    <name evidence="3" type="ORF">RAS12_27465</name>
</gene>
<keyword evidence="1" id="KW-0472">Membrane</keyword>
<dbReference type="PROSITE" id="PS51257">
    <property type="entry name" value="PROKAR_LIPOPROTEIN"/>
    <property type="match status" value="1"/>
</dbReference>
<dbReference type="EMBL" id="CP132976">
    <property type="protein sequence ID" value="WMD20303.1"/>
    <property type="molecule type" value="Genomic_DNA"/>
</dbReference>
<evidence type="ECO:0000256" key="1">
    <source>
        <dbReference type="SAM" id="Phobius"/>
    </source>
</evidence>
<dbReference type="RefSeq" id="WP_306943380.1">
    <property type="nucleotide sequence ID" value="NZ_CP132976.1"/>
</dbReference>
<protein>
    <recommendedName>
        <fullName evidence="5">Lipoprotein</fullName>
    </recommendedName>
</protein>
<name>A0ABY9LZV9_9BURK</name>
<proteinExistence type="predicted"/>
<evidence type="ECO:0008006" key="5">
    <source>
        <dbReference type="Google" id="ProtNLM"/>
    </source>
</evidence>
<keyword evidence="1" id="KW-0812">Transmembrane</keyword>
<accession>A0ABY9LZV9</accession>
<keyword evidence="4" id="KW-1185">Reference proteome</keyword>
<evidence type="ECO:0000313" key="4">
    <source>
        <dbReference type="Proteomes" id="UP001234798"/>
    </source>
</evidence>
<keyword evidence="2" id="KW-0732">Signal</keyword>
<evidence type="ECO:0000256" key="2">
    <source>
        <dbReference type="SAM" id="SignalP"/>
    </source>
</evidence>
<evidence type="ECO:0000313" key="3">
    <source>
        <dbReference type="EMBL" id="WMD20303.1"/>
    </source>
</evidence>
<feature type="transmembrane region" description="Helical" evidence="1">
    <location>
        <begin position="180"/>
        <end position="203"/>
    </location>
</feature>
<feature type="chain" id="PRO_5045112196" description="Lipoprotein" evidence="2">
    <location>
        <begin position="24"/>
        <end position="205"/>
    </location>
</feature>
<feature type="signal peptide" evidence="2">
    <location>
        <begin position="1"/>
        <end position="23"/>
    </location>
</feature>
<organism evidence="3 4">
    <name type="scientific">Achromobacter seleniivolatilans</name>
    <dbReference type="NCBI Taxonomy" id="3047478"/>
    <lineage>
        <taxon>Bacteria</taxon>
        <taxon>Pseudomonadati</taxon>
        <taxon>Pseudomonadota</taxon>
        <taxon>Betaproteobacteria</taxon>
        <taxon>Burkholderiales</taxon>
        <taxon>Alcaligenaceae</taxon>
        <taxon>Achromobacter</taxon>
    </lineage>
</organism>